<evidence type="ECO:0000313" key="17">
    <source>
        <dbReference type="Proteomes" id="UP001516023"/>
    </source>
</evidence>
<dbReference type="NCBIfam" id="TIGR02150">
    <property type="entry name" value="IPP_isom_1"/>
    <property type="match status" value="1"/>
</dbReference>
<gene>
    <name evidence="16" type="ORF">HJC23_004952</name>
</gene>
<keyword evidence="12" id="KW-0414">Isoprene biosynthesis</keyword>
<evidence type="ECO:0000313" key="16">
    <source>
        <dbReference type="EMBL" id="KAL3784288.1"/>
    </source>
</evidence>
<keyword evidence="7" id="KW-0808">Transferase</keyword>
<dbReference type="InterPro" id="IPR006449">
    <property type="entry name" value="Squal_synth-like"/>
</dbReference>
<keyword evidence="13" id="KW-0413">Isomerase</keyword>
<evidence type="ECO:0000259" key="15">
    <source>
        <dbReference type="PROSITE" id="PS51462"/>
    </source>
</evidence>
<keyword evidence="8" id="KW-0812">Transmembrane</keyword>
<keyword evidence="6" id="KW-0444">Lipid biosynthesis</keyword>
<dbReference type="GO" id="GO:0016740">
    <property type="term" value="F:transferase activity"/>
    <property type="evidence" value="ECO:0007669"/>
    <property type="project" value="UniProtKB-KW"/>
</dbReference>
<name>A0ABD3P8C1_9STRA</name>
<dbReference type="PANTHER" id="PTHR11626">
    <property type="entry name" value="FARNESYL-DIPHOSPHATE FARNESYLTRANSFERASE"/>
    <property type="match status" value="1"/>
</dbReference>
<evidence type="ECO:0000256" key="10">
    <source>
        <dbReference type="ARBA" id="ARBA00023098"/>
    </source>
</evidence>
<dbReference type="PROSITE" id="PS01045">
    <property type="entry name" value="SQUALEN_PHYTOEN_SYN_2"/>
    <property type="match status" value="1"/>
</dbReference>
<feature type="compositionally biased region" description="Polar residues" evidence="14">
    <location>
        <begin position="1149"/>
        <end position="1161"/>
    </location>
</feature>
<dbReference type="Pfam" id="PF00293">
    <property type="entry name" value="NUDIX"/>
    <property type="match status" value="1"/>
</dbReference>
<comment type="pathway">
    <text evidence="3">Isoprenoid biosynthesis; dimethylallyl diphosphate biosynthesis; dimethylallyl diphosphate from isopentenyl diphosphate: step 1/1.</text>
</comment>
<dbReference type="InterPro" id="IPR011876">
    <property type="entry name" value="IsopentenylPP_isomerase_typ1"/>
</dbReference>
<dbReference type="InterPro" id="IPR000086">
    <property type="entry name" value="NUDIX_hydrolase_dom"/>
</dbReference>
<dbReference type="GO" id="GO:0016853">
    <property type="term" value="F:isomerase activity"/>
    <property type="evidence" value="ECO:0007669"/>
    <property type="project" value="UniProtKB-KW"/>
</dbReference>
<dbReference type="PANTHER" id="PTHR11626:SF2">
    <property type="entry name" value="SQUALENE SYNTHASE"/>
    <property type="match status" value="1"/>
</dbReference>
<dbReference type="SFLD" id="SFLDS00005">
    <property type="entry name" value="Isoprenoid_Synthase_Type_I"/>
    <property type="match status" value="1"/>
</dbReference>
<comment type="similarity">
    <text evidence="4">Belongs to the phytoene/squalene synthase family.</text>
</comment>
<dbReference type="Pfam" id="PF00494">
    <property type="entry name" value="SQS_PSY"/>
    <property type="match status" value="1"/>
</dbReference>
<proteinExistence type="inferred from homology"/>
<dbReference type="Gene3D" id="3.90.79.10">
    <property type="entry name" value="Nucleoside Triphosphate Pyrophosphohydrolase"/>
    <property type="match status" value="1"/>
</dbReference>
<evidence type="ECO:0000256" key="14">
    <source>
        <dbReference type="SAM" id="MobiDB-lite"/>
    </source>
</evidence>
<evidence type="ECO:0000256" key="9">
    <source>
        <dbReference type="ARBA" id="ARBA00022989"/>
    </source>
</evidence>
<evidence type="ECO:0000256" key="7">
    <source>
        <dbReference type="ARBA" id="ARBA00022679"/>
    </source>
</evidence>
<dbReference type="GO" id="GO:0008299">
    <property type="term" value="P:isoprenoid biosynthetic process"/>
    <property type="evidence" value="ECO:0007669"/>
    <property type="project" value="UniProtKB-KW"/>
</dbReference>
<dbReference type="NCBIfam" id="TIGR01559">
    <property type="entry name" value="squal_synth"/>
    <property type="match status" value="1"/>
</dbReference>
<sequence length="1672" mass="184810">MQKDTVLVLSNDDVVIGSASKQTSHEFTPSQPRGILHRAFSVFLFDASTGELLLQKRAASKITFPNVWTNTCCSHPLHGMEIDEVDGPEDVQAGTVAGVKAAAVRKLEHELGIVGGELPVETFKFLTRLHYWAADSITHGKKSAWGEHEIDYVLFVTVPSKDTLTIQPHPDEVGDVRWVTQAQLLDMFAEKSLLFSPWFRLIVHRWMIGNNEGGGGWWDDLNRTMNTQDFCDYDTIHRFDPPTEHMGGGGDAGPMFGEDGQTVMNGQDAKVGDTSKKQGAYGKLKTHKESKLKQLMHIDEVFSAISLLYIHPLKSNLDSDFIKNTFNPSDLAFCDEILCKVSRSFAAVIRQLPPTLLVDVLIFYLVLRALDTVEDDMTFFQSNEEKVKILQSFHKTALVDPNWTMMGCGEGDERRLLQEFPKCHSVYAALPERSQRVICDITQRMATGMAEFVDKDLGQGTVDVQQYNRYCHFVAGLVGEGLSRLFSVSGLEQPSLATELHLSDQMGLFLQKTNIIRDYLEDYVDGRAFWPQSVWKKYSATGDLGYFANPTTEEARVAGLNCMNELVTDALELVPDCLSYLSKLRCSEVFRFCAIPQVMAIATLDKCYHNEDVFTGVVKIRKGMSCLLINNTTDVFGVHSIFNKFASKISKKAESVRKSGFKDPSYDRTIQACQTILELTDAEIQNGTSHGSLMKGTVVVASVAAGCLTYKSPMGASRSASLTTAALASLGIYSFFRMGFKKFIGTSSSSSLLPASKLCSSGLFGLRNTLKPLNNRSTMSRRPPQLDAADDDSLTRLEHELDRSIAQLAHQPSQISLASSVSQLYGVVPNVASDLSSDDEKYETFSLGAGRRASDLPSLADERSAEEKRIDGKDDASNASEVRREPWWRFQSQTAASGEGHGADADVNGTNDSSSSSSSSSDERGPTTRHSFCADAKEKSQASTQSAERLPWWQNPFRRHTTPGDRPDAWRLRSTSSIVLSQDQLRMIQSTTNTFNTNQNNAVASAKPDSIQEDAEFHQILFPRRGNNQGFMESRRPSSSSNGSAPSHARASIRTQRSKQSSQRGSITSIDSHDPKNIEEVIQRNSINLGSIERALLADMVSNHENRWKGNILSAKNASLPSVDRFHSSTILEEVDSISLDKSRRDNATAETQMETQMSPQSHDRLLDSDLNDHNAADEDSLSSSGEVDSDGVYCSGWSVVGDREPQAMTPRAESMESLPSTTNEYGMWVGEREPKTVTPSADPTDTLPPIDYEYGLWDTEALLALKNGVKLSRTNEIDDVSSIASSDHSGRITQAKHNRSLTSRRKNGQSLFSSQFSNWRGAGGKLSSYRARSISSSREDDEEEDDDLEGEVFAVSDAKYEAIVKEAIDVMDSVNKSVVSMGMEAPFRPMEEICPPFKKLHKNLLRQYKELKAVSSSDYDRWLQNTKKYRPKGRAPGLTVSLASETSDITGNSASEAPSLDDRKAVAAFIMNRIAAHETGSISKSPTDSKVHTAFLPNFMYYQFIAADPTSVIKPTSLCSGTGITGGEHYLKRDMLELFGMFGSYFVGAGHLFHEGEEADEDKTRRTPFYMEPIHEGESVGGESDASGLAASDDSEDDKRLEDTDAPDTHLSLELLESIINELKSGQIQEMPDILMGKEGPTPMKNTNVARGTSKVMENYEIRDRIEKSIQ</sequence>
<comment type="caution">
    <text evidence="16">The sequence shown here is derived from an EMBL/GenBank/DDBJ whole genome shotgun (WGS) entry which is preliminary data.</text>
</comment>
<keyword evidence="10" id="KW-0443">Lipid metabolism</keyword>
<accession>A0ABD3P8C1</accession>
<dbReference type="InterPro" id="IPR008949">
    <property type="entry name" value="Isoprenoid_synthase_dom_sf"/>
</dbReference>
<dbReference type="InterPro" id="IPR002060">
    <property type="entry name" value="Squ/phyt_synthse"/>
</dbReference>
<dbReference type="PROSITE" id="PS01044">
    <property type="entry name" value="SQUALEN_PHYTOEN_SYN_1"/>
    <property type="match status" value="1"/>
</dbReference>
<comment type="cofactor">
    <cofactor evidence="1">
        <name>Mg(2+)</name>
        <dbReference type="ChEBI" id="CHEBI:18420"/>
    </cofactor>
</comment>
<evidence type="ECO:0000256" key="4">
    <source>
        <dbReference type="ARBA" id="ARBA00006251"/>
    </source>
</evidence>
<dbReference type="InterPro" id="IPR044844">
    <property type="entry name" value="Trans_IPPS_euk-type"/>
</dbReference>
<dbReference type="Gene3D" id="1.10.600.10">
    <property type="entry name" value="Farnesyl Diphosphate Synthase"/>
    <property type="match status" value="1"/>
</dbReference>
<evidence type="ECO:0000256" key="8">
    <source>
        <dbReference type="ARBA" id="ARBA00022692"/>
    </source>
</evidence>
<feature type="region of interest" description="Disordered" evidence="14">
    <location>
        <begin position="1024"/>
        <end position="1078"/>
    </location>
</feature>
<dbReference type="InterPro" id="IPR033904">
    <property type="entry name" value="Trans_IPPS_HH"/>
</dbReference>
<feature type="compositionally biased region" description="Basic residues" evidence="14">
    <location>
        <begin position="1295"/>
        <end position="1308"/>
    </location>
</feature>
<evidence type="ECO:0000256" key="12">
    <source>
        <dbReference type="ARBA" id="ARBA00023229"/>
    </source>
</evidence>
<dbReference type="CDD" id="cd00683">
    <property type="entry name" value="Trans_IPPS_HH"/>
    <property type="match status" value="1"/>
</dbReference>
<feature type="region of interest" description="Disordered" evidence="14">
    <location>
        <begin position="1575"/>
        <end position="1608"/>
    </location>
</feature>
<dbReference type="EMBL" id="JABMIG020000239">
    <property type="protein sequence ID" value="KAL3784288.1"/>
    <property type="molecule type" value="Genomic_DNA"/>
</dbReference>
<dbReference type="InterPro" id="IPR019845">
    <property type="entry name" value="Squalene/phytoene_synthase_CS"/>
</dbReference>
<dbReference type="InterPro" id="IPR015797">
    <property type="entry name" value="NUDIX_hydrolase-like_dom_sf"/>
</dbReference>
<comment type="subcellular location">
    <subcellularLocation>
        <location evidence="2">Membrane</location>
    </subcellularLocation>
</comment>
<dbReference type="GO" id="GO:0016020">
    <property type="term" value="C:membrane"/>
    <property type="evidence" value="ECO:0007669"/>
    <property type="project" value="UniProtKB-SubCell"/>
</dbReference>
<feature type="region of interest" description="Disordered" evidence="14">
    <location>
        <begin position="1142"/>
        <end position="1190"/>
    </location>
</feature>
<protein>
    <recommendedName>
        <fullName evidence="15">Nudix hydrolase domain-containing protein</fullName>
    </recommendedName>
</protein>
<evidence type="ECO:0000256" key="6">
    <source>
        <dbReference type="ARBA" id="ARBA00022516"/>
    </source>
</evidence>
<reference evidence="16 17" key="1">
    <citation type="journal article" date="2020" name="G3 (Bethesda)">
        <title>Improved Reference Genome for Cyclotella cryptica CCMP332, a Model for Cell Wall Morphogenesis, Salinity Adaptation, and Lipid Production in Diatoms (Bacillariophyta).</title>
        <authorList>
            <person name="Roberts W.R."/>
            <person name="Downey K.M."/>
            <person name="Ruck E.C."/>
            <person name="Traller J.C."/>
            <person name="Alverson A.J."/>
        </authorList>
    </citation>
    <scope>NUCLEOTIDE SEQUENCE [LARGE SCALE GENOMIC DNA]</scope>
    <source>
        <strain evidence="16 17">CCMP332</strain>
    </source>
</reference>
<evidence type="ECO:0000256" key="5">
    <source>
        <dbReference type="ARBA" id="ARBA00007579"/>
    </source>
</evidence>
<feature type="compositionally biased region" description="Basic and acidic residues" evidence="14">
    <location>
        <begin position="1162"/>
        <end position="1177"/>
    </location>
</feature>
<feature type="compositionally biased region" description="Low complexity" evidence="14">
    <location>
        <begin position="1582"/>
        <end position="1593"/>
    </location>
</feature>
<evidence type="ECO:0000256" key="11">
    <source>
        <dbReference type="ARBA" id="ARBA00023136"/>
    </source>
</evidence>
<evidence type="ECO:0000256" key="2">
    <source>
        <dbReference type="ARBA" id="ARBA00004370"/>
    </source>
</evidence>
<feature type="compositionally biased region" description="Polar residues" evidence="14">
    <location>
        <begin position="1053"/>
        <end position="1070"/>
    </location>
</feature>
<feature type="compositionally biased region" description="Basic and acidic residues" evidence="14">
    <location>
        <begin position="860"/>
        <end position="887"/>
    </location>
</feature>
<dbReference type="SUPFAM" id="SSF48576">
    <property type="entry name" value="Terpenoid synthases"/>
    <property type="match status" value="1"/>
</dbReference>
<keyword evidence="17" id="KW-1185">Reference proteome</keyword>
<feature type="region of interest" description="Disordered" evidence="14">
    <location>
        <begin position="1287"/>
        <end position="1308"/>
    </location>
</feature>
<feature type="compositionally biased region" description="Low complexity" evidence="14">
    <location>
        <begin position="1037"/>
        <end position="1047"/>
    </location>
</feature>
<dbReference type="FunFam" id="1.10.600.10:FF:000003">
    <property type="entry name" value="Farnesyl-diphosphate farnesyltransferase 1"/>
    <property type="match status" value="1"/>
</dbReference>
<evidence type="ECO:0000256" key="3">
    <source>
        <dbReference type="ARBA" id="ARBA00004826"/>
    </source>
</evidence>
<dbReference type="SFLD" id="SFLDG01018">
    <property type="entry name" value="Squalene/Phytoene_Synthase_Lik"/>
    <property type="match status" value="1"/>
</dbReference>
<dbReference type="Proteomes" id="UP001516023">
    <property type="component" value="Unassembled WGS sequence"/>
</dbReference>
<keyword evidence="11" id="KW-0472">Membrane</keyword>
<dbReference type="PROSITE" id="PS51462">
    <property type="entry name" value="NUDIX"/>
    <property type="match status" value="1"/>
</dbReference>
<feature type="region of interest" description="Disordered" evidence="14">
    <location>
        <begin position="853"/>
        <end position="970"/>
    </location>
</feature>
<dbReference type="CDD" id="cd02885">
    <property type="entry name" value="NUDIX_IPP_Isomerase"/>
    <property type="match status" value="1"/>
</dbReference>
<keyword evidence="9" id="KW-1133">Transmembrane helix</keyword>
<comment type="similarity">
    <text evidence="5">Belongs to the IPP isomerase type 1 family.</text>
</comment>
<feature type="domain" description="Nudix hydrolase" evidence="15">
    <location>
        <begin position="35"/>
        <end position="201"/>
    </location>
</feature>
<evidence type="ECO:0000256" key="1">
    <source>
        <dbReference type="ARBA" id="ARBA00001946"/>
    </source>
</evidence>
<evidence type="ECO:0000256" key="13">
    <source>
        <dbReference type="ARBA" id="ARBA00023235"/>
    </source>
</evidence>
<organism evidence="16 17">
    <name type="scientific">Cyclotella cryptica</name>
    <dbReference type="NCBI Taxonomy" id="29204"/>
    <lineage>
        <taxon>Eukaryota</taxon>
        <taxon>Sar</taxon>
        <taxon>Stramenopiles</taxon>
        <taxon>Ochrophyta</taxon>
        <taxon>Bacillariophyta</taxon>
        <taxon>Coscinodiscophyceae</taxon>
        <taxon>Thalassiosirophycidae</taxon>
        <taxon>Stephanodiscales</taxon>
        <taxon>Stephanodiscaceae</taxon>
        <taxon>Cyclotella</taxon>
    </lineage>
</organism>
<dbReference type="SUPFAM" id="SSF55811">
    <property type="entry name" value="Nudix"/>
    <property type="match status" value="1"/>
</dbReference>